<proteinExistence type="predicted"/>
<name>A0AAX6MY58_9PEZI</name>
<feature type="compositionally biased region" description="Acidic residues" evidence="1">
    <location>
        <begin position="438"/>
        <end position="453"/>
    </location>
</feature>
<evidence type="ECO:0000313" key="3">
    <source>
        <dbReference type="Proteomes" id="UP001369815"/>
    </source>
</evidence>
<dbReference type="EMBL" id="JBANMG010000002">
    <property type="protein sequence ID" value="KAK6957112.1"/>
    <property type="molecule type" value="Genomic_DNA"/>
</dbReference>
<comment type="caution">
    <text evidence="2">The sequence shown here is derived from an EMBL/GenBank/DDBJ whole genome shotgun (WGS) entry which is preliminary data.</text>
</comment>
<gene>
    <name evidence="2" type="ORF">Daesc_002397</name>
</gene>
<sequence>MPALSQSLATDEARENEVGTQLTTRGKPTGNLESIRQRGLPSGASFGHFRLAPDGPRKNLTTVADRVGARLVGYLSHENASWDILSSFGYIKHLPVRLSESAALRDCVALMCSTWANARRDFASAQLIDSSLYGKALRTLQRAINDHDQQLSSETLAAATILERLELVSPWKEAIEESFLALDPSVSNEKADYYSIGYYYGHWPRLVKGFRLVASDMDMNSQQIQALALYDETSRVDADIACIGEPLMLKLRRTGRILEQTDPRSPVGIKYHFDSLQTMSVLISYVMIRTIFNRILYHLTVILRQPDASLELEHKELCRKMWMCIPFVKSLGVVTTIIFAPQLHLSYEGAGEPEKEYLLDIIMEAASYRGNVRYPRDRKAMEVLVLQAAQAMAGRRSFATTIPSPPKDNVEVGTTRRTAASVNAIASVALIFSTPIDPELEEEGDEESEEPEAGLEVVEPGVEEAVGVVSADEDDAEPD</sequence>
<feature type="region of interest" description="Disordered" evidence="1">
    <location>
        <begin position="1"/>
        <end position="33"/>
    </location>
</feature>
<feature type="compositionally biased region" description="Polar residues" evidence="1">
    <location>
        <begin position="18"/>
        <end position="33"/>
    </location>
</feature>
<protein>
    <submittedName>
        <fullName evidence="2">Uncharacterized protein</fullName>
    </submittedName>
</protein>
<dbReference type="Proteomes" id="UP001369815">
    <property type="component" value="Unassembled WGS sequence"/>
</dbReference>
<accession>A0AAX6MY58</accession>
<evidence type="ECO:0000313" key="2">
    <source>
        <dbReference type="EMBL" id="KAK6957112.1"/>
    </source>
</evidence>
<keyword evidence="3" id="KW-1185">Reference proteome</keyword>
<reference evidence="2 3" key="1">
    <citation type="journal article" date="2024" name="Front Chem Biol">
        <title>Unveiling the potential of Daldinia eschscholtzii MFLUCC 19-0629 through bioactivity and bioinformatics studies for enhanced sustainable agriculture production.</title>
        <authorList>
            <person name="Brooks S."/>
            <person name="Weaver J.A."/>
            <person name="Klomchit A."/>
            <person name="Alharthi S.A."/>
            <person name="Onlamun T."/>
            <person name="Nurani R."/>
            <person name="Vong T.K."/>
            <person name="Alberti F."/>
            <person name="Greco C."/>
        </authorList>
    </citation>
    <scope>NUCLEOTIDE SEQUENCE [LARGE SCALE GENOMIC DNA]</scope>
    <source>
        <strain evidence="2">MFLUCC 19-0629</strain>
    </source>
</reference>
<dbReference type="AlphaFoldDB" id="A0AAX6MY58"/>
<organism evidence="2 3">
    <name type="scientific">Daldinia eschscholtzii</name>
    <dbReference type="NCBI Taxonomy" id="292717"/>
    <lineage>
        <taxon>Eukaryota</taxon>
        <taxon>Fungi</taxon>
        <taxon>Dikarya</taxon>
        <taxon>Ascomycota</taxon>
        <taxon>Pezizomycotina</taxon>
        <taxon>Sordariomycetes</taxon>
        <taxon>Xylariomycetidae</taxon>
        <taxon>Xylariales</taxon>
        <taxon>Hypoxylaceae</taxon>
        <taxon>Daldinia</taxon>
    </lineage>
</organism>
<feature type="region of interest" description="Disordered" evidence="1">
    <location>
        <begin position="435"/>
        <end position="460"/>
    </location>
</feature>
<evidence type="ECO:0000256" key="1">
    <source>
        <dbReference type="SAM" id="MobiDB-lite"/>
    </source>
</evidence>